<feature type="binding site" evidence="10 14">
    <location>
        <position position="6"/>
    </location>
    <ligand>
        <name>substrate</name>
    </ligand>
</feature>
<dbReference type="AlphaFoldDB" id="A0A1L8RGG3"/>
<keyword evidence="13" id="KW-0170">Cobalt</keyword>
<dbReference type="PIRSF" id="PIRSF001461">
    <property type="entry name" value="RPE"/>
    <property type="match status" value="1"/>
</dbReference>
<evidence type="ECO:0000256" key="6">
    <source>
        <dbReference type="ARBA" id="ARBA00009541"/>
    </source>
</evidence>
<comment type="function">
    <text evidence="10">Catalyzes the reversible epimerization of D-ribulose 5-phosphate to D-xylulose 5-phosphate.</text>
</comment>
<evidence type="ECO:0000256" key="7">
    <source>
        <dbReference type="ARBA" id="ARBA00013188"/>
    </source>
</evidence>
<gene>
    <name evidence="10" type="primary">rpe</name>
    <name evidence="15" type="ORF">RU97_GL001455</name>
</gene>
<comment type="cofactor">
    <cofactor evidence="5">
        <name>Fe(2+)</name>
        <dbReference type="ChEBI" id="CHEBI:29033"/>
    </cofactor>
</comment>
<comment type="catalytic activity">
    <reaction evidence="1 10 11">
        <text>D-ribulose 5-phosphate = D-xylulose 5-phosphate</text>
        <dbReference type="Rhea" id="RHEA:13677"/>
        <dbReference type="ChEBI" id="CHEBI:57737"/>
        <dbReference type="ChEBI" id="CHEBI:58121"/>
        <dbReference type="EC" id="5.1.3.1"/>
    </reaction>
</comment>
<dbReference type="STRING" id="214095.RU97_GL001455"/>
<dbReference type="GO" id="GO:0004750">
    <property type="term" value="F:D-ribulose-phosphate 3-epimerase activity"/>
    <property type="evidence" value="ECO:0007669"/>
    <property type="project" value="UniProtKB-UniRule"/>
</dbReference>
<dbReference type="PROSITE" id="PS01086">
    <property type="entry name" value="RIBUL_P_3_EPIMER_2"/>
    <property type="match status" value="1"/>
</dbReference>
<feature type="binding site" evidence="10 14">
    <location>
        <begin position="140"/>
        <end position="143"/>
    </location>
    <ligand>
        <name>substrate</name>
    </ligand>
</feature>
<keyword evidence="8 10" id="KW-0479">Metal-binding</keyword>
<feature type="active site" description="Proton acceptor" evidence="10 12">
    <location>
        <position position="33"/>
    </location>
</feature>
<dbReference type="Gene3D" id="3.20.20.70">
    <property type="entry name" value="Aldolase class I"/>
    <property type="match status" value="1"/>
</dbReference>
<dbReference type="FunFam" id="3.20.20.70:FF:000004">
    <property type="entry name" value="Ribulose-phosphate 3-epimerase"/>
    <property type="match status" value="1"/>
</dbReference>
<dbReference type="GO" id="GO:0019323">
    <property type="term" value="P:pentose catabolic process"/>
    <property type="evidence" value="ECO:0007669"/>
    <property type="project" value="UniProtKB-UniRule"/>
</dbReference>
<feature type="binding site" evidence="10 13">
    <location>
        <position position="64"/>
    </location>
    <ligand>
        <name>a divalent metal cation</name>
        <dbReference type="ChEBI" id="CHEBI:60240"/>
    </ligand>
</feature>
<evidence type="ECO:0000313" key="16">
    <source>
        <dbReference type="Proteomes" id="UP000181884"/>
    </source>
</evidence>
<dbReference type="EC" id="5.1.3.1" evidence="7 10"/>
<keyword evidence="16" id="KW-1185">Reference proteome</keyword>
<dbReference type="GO" id="GO:0006098">
    <property type="term" value="P:pentose-phosphate shunt"/>
    <property type="evidence" value="ECO:0007669"/>
    <property type="project" value="UniProtKB-UniRule"/>
</dbReference>
<dbReference type="CDD" id="cd00429">
    <property type="entry name" value="RPE"/>
    <property type="match status" value="1"/>
</dbReference>
<dbReference type="GO" id="GO:0046872">
    <property type="term" value="F:metal ion binding"/>
    <property type="evidence" value="ECO:0007669"/>
    <property type="project" value="UniProtKB-UniRule"/>
</dbReference>
<dbReference type="InterPro" id="IPR026019">
    <property type="entry name" value="Ribul_P_3_epim"/>
</dbReference>
<dbReference type="SUPFAM" id="SSF51366">
    <property type="entry name" value="Ribulose-phoshate binding barrel"/>
    <property type="match status" value="1"/>
</dbReference>
<feature type="binding site" evidence="10">
    <location>
        <begin position="173"/>
        <end position="175"/>
    </location>
    <ligand>
        <name>substrate</name>
    </ligand>
</feature>
<evidence type="ECO:0000256" key="4">
    <source>
        <dbReference type="ARBA" id="ARBA00001947"/>
    </source>
</evidence>
<dbReference type="Pfam" id="PF00834">
    <property type="entry name" value="Ribul_P_3_epim"/>
    <property type="match status" value="1"/>
</dbReference>
<dbReference type="EMBL" id="JXKH01000003">
    <property type="protein sequence ID" value="OJG18837.1"/>
    <property type="molecule type" value="Genomic_DNA"/>
</dbReference>
<dbReference type="RefSeq" id="WP_067394182.1">
    <property type="nucleotide sequence ID" value="NZ_JXKH01000003.1"/>
</dbReference>
<evidence type="ECO:0000256" key="1">
    <source>
        <dbReference type="ARBA" id="ARBA00001782"/>
    </source>
</evidence>
<dbReference type="PROSITE" id="PS01085">
    <property type="entry name" value="RIBUL_P_3_EPIMER_1"/>
    <property type="match status" value="1"/>
</dbReference>
<dbReference type="NCBIfam" id="TIGR01163">
    <property type="entry name" value="rpe"/>
    <property type="match status" value="1"/>
</dbReference>
<dbReference type="GO" id="GO:0005737">
    <property type="term" value="C:cytoplasm"/>
    <property type="evidence" value="ECO:0007669"/>
    <property type="project" value="UniProtKB-ARBA"/>
</dbReference>
<feature type="binding site" evidence="10 14">
    <location>
        <position position="64"/>
    </location>
    <ligand>
        <name>substrate</name>
    </ligand>
</feature>
<comment type="caution">
    <text evidence="15">The sequence shown here is derived from an EMBL/GenBank/DDBJ whole genome shotgun (WGS) entry which is preliminary data.</text>
</comment>
<comment type="pathway">
    <text evidence="10">Carbohydrate degradation.</text>
</comment>
<evidence type="ECO:0000256" key="2">
    <source>
        <dbReference type="ARBA" id="ARBA00001936"/>
    </source>
</evidence>
<reference evidence="15 16" key="1">
    <citation type="submission" date="2014-12" db="EMBL/GenBank/DDBJ databases">
        <title>Draft genome sequences of 29 type strains of Enterococci.</title>
        <authorList>
            <person name="Zhong Z."/>
            <person name="Sun Z."/>
            <person name="Liu W."/>
            <person name="Zhang W."/>
            <person name="Zhang H."/>
        </authorList>
    </citation>
    <scope>NUCLEOTIDE SEQUENCE [LARGE SCALE GENOMIC DNA]</scope>
    <source>
        <strain evidence="15 16">DSM 17029</strain>
    </source>
</reference>
<protein>
    <recommendedName>
        <fullName evidence="7 10">Ribulose-phosphate 3-epimerase</fullName>
        <ecNumber evidence="7 10">5.1.3.1</ecNumber>
    </recommendedName>
</protein>
<dbReference type="Proteomes" id="UP000181884">
    <property type="component" value="Unassembled WGS sequence"/>
</dbReference>
<evidence type="ECO:0000256" key="13">
    <source>
        <dbReference type="PIRSR" id="PIRSR001461-2"/>
    </source>
</evidence>
<comment type="cofactor">
    <cofactor evidence="2">
        <name>Mn(2+)</name>
        <dbReference type="ChEBI" id="CHEBI:29035"/>
    </cofactor>
</comment>
<evidence type="ECO:0000256" key="5">
    <source>
        <dbReference type="ARBA" id="ARBA00001954"/>
    </source>
</evidence>
<sequence length="217" mass="23380">MKIAPSILSADFANLARDIQLVEHAGADYIHVDVMDGQFVPNITLGPNIVSAIRPVTKLPLDVHLMITEPERFIDDFAKAGADIITIHQEASPHIHRGMQMLKNAGVKAGVVINPGTPVAMIEHVLSMADQVLIMTVNPGFGGQSFIEETVSKIARLAELKAEKGYHYDIEVDGGIDPETAKICKAAGANVFVAGSYIYNAESPKDRIDALREALGE</sequence>
<evidence type="ECO:0000256" key="14">
    <source>
        <dbReference type="PIRSR" id="PIRSR001461-3"/>
    </source>
</evidence>
<keyword evidence="10 11" id="KW-0119">Carbohydrate metabolism</keyword>
<evidence type="ECO:0000256" key="8">
    <source>
        <dbReference type="ARBA" id="ARBA00022723"/>
    </source>
</evidence>
<dbReference type="InterPro" id="IPR011060">
    <property type="entry name" value="RibuloseP-bd_barrel"/>
</dbReference>
<keyword evidence="9 10" id="KW-0413">Isomerase</keyword>
<name>A0A1L8RGG3_9ENTE</name>
<dbReference type="InterPro" id="IPR013785">
    <property type="entry name" value="Aldolase_TIM"/>
</dbReference>
<feature type="binding site" evidence="10 13">
    <location>
        <position position="173"/>
    </location>
    <ligand>
        <name>a divalent metal cation</name>
        <dbReference type="ChEBI" id="CHEBI:60240"/>
    </ligand>
</feature>
<comment type="similarity">
    <text evidence="6 10 11">Belongs to the ribulose-phosphate 3-epimerase family.</text>
</comment>
<feature type="binding site" evidence="10 13">
    <location>
        <position position="33"/>
    </location>
    <ligand>
        <name>a divalent metal cation</name>
        <dbReference type="ChEBI" id="CHEBI:60240"/>
    </ligand>
</feature>
<comment type="cofactor">
    <cofactor evidence="4">
        <name>Zn(2+)</name>
        <dbReference type="ChEBI" id="CHEBI:29105"/>
    </cofactor>
</comment>
<comment type="cofactor">
    <cofactor evidence="10 13">
        <name>a divalent metal cation</name>
        <dbReference type="ChEBI" id="CHEBI:60240"/>
    </cofactor>
    <text evidence="10 13">Binds 1 divalent metal cation per subunit.</text>
</comment>
<comment type="cofactor">
    <cofactor evidence="3">
        <name>Co(2+)</name>
        <dbReference type="ChEBI" id="CHEBI:48828"/>
    </cofactor>
</comment>
<keyword evidence="13" id="KW-0464">Manganese</keyword>
<evidence type="ECO:0000256" key="11">
    <source>
        <dbReference type="PIRNR" id="PIRNR001461"/>
    </source>
</evidence>
<evidence type="ECO:0000256" key="3">
    <source>
        <dbReference type="ARBA" id="ARBA00001941"/>
    </source>
</evidence>
<dbReference type="InterPro" id="IPR000056">
    <property type="entry name" value="Ribul_P_3_epim-like"/>
</dbReference>
<accession>A0A1L8RGG3</accession>
<evidence type="ECO:0000256" key="12">
    <source>
        <dbReference type="PIRSR" id="PIRSR001461-1"/>
    </source>
</evidence>
<feature type="binding site" evidence="14">
    <location>
        <position position="175"/>
    </location>
    <ligand>
        <name>substrate</name>
    </ligand>
</feature>
<dbReference type="PANTHER" id="PTHR11749">
    <property type="entry name" value="RIBULOSE-5-PHOSPHATE-3-EPIMERASE"/>
    <property type="match status" value="1"/>
</dbReference>
<dbReference type="HAMAP" id="MF_02227">
    <property type="entry name" value="RPE"/>
    <property type="match status" value="1"/>
</dbReference>
<proteinExistence type="inferred from homology"/>
<feature type="active site" description="Proton donor" evidence="10 12">
    <location>
        <position position="173"/>
    </location>
</feature>
<organism evidence="15 16">
    <name type="scientific">Enterococcus canis</name>
    <dbReference type="NCBI Taxonomy" id="214095"/>
    <lineage>
        <taxon>Bacteria</taxon>
        <taxon>Bacillati</taxon>
        <taxon>Bacillota</taxon>
        <taxon>Bacilli</taxon>
        <taxon>Lactobacillales</taxon>
        <taxon>Enterococcaceae</taxon>
        <taxon>Enterococcus</taxon>
    </lineage>
</organism>
<feature type="binding site" evidence="10 13">
    <location>
        <position position="31"/>
    </location>
    <ligand>
        <name>a divalent metal cation</name>
        <dbReference type="ChEBI" id="CHEBI:60240"/>
    </ligand>
</feature>
<evidence type="ECO:0000256" key="10">
    <source>
        <dbReference type="HAMAP-Rule" id="MF_02227"/>
    </source>
</evidence>
<keyword evidence="13" id="KW-0862">Zinc</keyword>
<evidence type="ECO:0000313" key="15">
    <source>
        <dbReference type="EMBL" id="OJG18837.1"/>
    </source>
</evidence>
<evidence type="ECO:0000256" key="9">
    <source>
        <dbReference type="ARBA" id="ARBA00023235"/>
    </source>
</evidence>
<feature type="binding site" evidence="10 14">
    <location>
        <begin position="195"/>
        <end position="196"/>
    </location>
    <ligand>
        <name>substrate</name>
    </ligand>
</feature>
<dbReference type="NCBIfam" id="NF004076">
    <property type="entry name" value="PRK05581.1-4"/>
    <property type="match status" value="1"/>
</dbReference>